<evidence type="ECO:0000256" key="1">
    <source>
        <dbReference type="SAM" id="MobiDB-lite"/>
    </source>
</evidence>
<evidence type="ECO:0000259" key="2">
    <source>
        <dbReference type="Pfam" id="PF26490"/>
    </source>
</evidence>
<dbReference type="EMBL" id="JABUQZ010000001">
    <property type="protein sequence ID" value="NUC74443.1"/>
    <property type="molecule type" value="Genomic_DNA"/>
</dbReference>
<organism evidence="3 4">
    <name type="scientific">Haloterrigena gelatinilytica</name>
    <dbReference type="NCBI Taxonomy" id="2741724"/>
    <lineage>
        <taxon>Archaea</taxon>
        <taxon>Methanobacteriati</taxon>
        <taxon>Methanobacteriota</taxon>
        <taxon>Stenosarchaea group</taxon>
        <taxon>Halobacteria</taxon>
        <taxon>Halobacteriales</taxon>
        <taxon>Natrialbaceae</taxon>
        <taxon>Haloterrigena</taxon>
    </lineage>
</organism>
<feature type="compositionally biased region" description="Acidic residues" evidence="1">
    <location>
        <begin position="213"/>
        <end position="224"/>
    </location>
</feature>
<evidence type="ECO:0000313" key="4">
    <source>
        <dbReference type="Proteomes" id="UP001016761"/>
    </source>
</evidence>
<dbReference type="InterPro" id="IPR006311">
    <property type="entry name" value="TAT_signal"/>
</dbReference>
<dbReference type="Pfam" id="PF26490">
    <property type="entry name" value="DUF8159"/>
    <property type="match status" value="1"/>
</dbReference>
<dbReference type="Proteomes" id="UP001016761">
    <property type="component" value="Unassembled WGS sequence"/>
</dbReference>
<sequence>MFDIVRVFLRVPLRLNGMQHESSPSRRRFLGATAGSVATVATAGCLGSLVGGSSSATVIEPVEPSEPREGSPGEFYYFLEENGIAVDELLEDDGELYLTYRSDAETVDESNEEIRIIYEVYRQALIDRGSDISFLYSEIANPFDEQALGWGINSEWLTPADSGNTGGNTSAGNETPDDSADNETAENESAANELDMVEVMIWSNIMNSKVYEEDLENGNSDLEEEGKNVENGDDLENESTAPGTNESDER</sequence>
<feature type="domain" description="DUF8159" evidence="2">
    <location>
        <begin position="72"/>
        <end position="164"/>
    </location>
</feature>
<feature type="region of interest" description="Disordered" evidence="1">
    <location>
        <begin position="213"/>
        <end position="250"/>
    </location>
</feature>
<evidence type="ECO:0000313" key="3">
    <source>
        <dbReference type="EMBL" id="NUC74443.1"/>
    </source>
</evidence>
<comment type="caution">
    <text evidence="3">The sequence shown here is derived from an EMBL/GenBank/DDBJ whole genome shotgun (WGS) entry which is preliminary data.</text>
</comment>
<feature type="compositionally biased region" description="Acidic residues" evidence="1">
    <location>
        <begin position="175"/>
        <end position="186"/>
    </location>
</feature>
<feature type="compositionally biased region" description="Polar residues" evidence="1">
    <location>
        <begin position="238"/>
        <end position="250"/>
    </location>
</feature>
<name>A0ABX2LGG3_9EURY</name>
<feature type="region of interest" description="Disordered" evidence="1">
    <location>
        <begin position="159"/>
        <end position="193"/>
    </location>
</feature>
<protein>
    <recommendedName>
        <fullName evidence="2">DUF8159 domain-containing protein</fullName>
    </recommendedName>
</protein>
<accession>A0ABX2LGG3</accession>
<keyword evidence="4" id="KW-1185">Reference proteome</keyword>
<reference evidence="3 4" key="1">
    <citation type="submission" date="2020-06" db="EMBL/GenBank/DDBJ databases">
        <title>Haloterrigena sp. nov., an extremely halophilic archaeon isolated from a saline sediment.</title>
        <authorList>
            <person name="Liu B.-B."/>
        </authorList>
    </citation>
    <scope>NUCLEOTIDE SEQUENCE [LARGE SCALE GENOMIC DNA]</scope>
    <source>
        <strain evidence="3 4">SYSU A558-1</strain>
    </source>
</reference>
<dbReference type="PROSITE" id="PS51318">
    <property type="entry name" value="TAT"/>
    <property type="match status" value="1"/>
</dbReference>
<dbReference type="InterPro" id="IPR058473">
    <property type="entry name" value="DUF8159"/>
</dbReference>
<proteinExistence type="predicted"/>
<gene>
    <name evidence="3" type="ORF">HTZ84_19450</name>
</gene>